<proteinExistence type="predicted"/>
<dbReference type="OrthoDB" id="284322at2759"/>
<dbReference type="AlphaFoldDB" id="E3LLX0"/>
<dbReference type="InParanoid" id="E3LLX0"/>
<dbReference type="OMA" id="FLGDMEC"/>
<dbReference type="STRING" id="31234.E3LLX0"/>
<dbReference type="EMBL" id="DS268411">
    <property type="protein sequence ID" value="EFP03248.1"/>
    <property type="molecule type" value="Genomic_DNA"/>
</dbReference>
<name>E3LLX0_CAERE</name>
<dbReference type="InterPro" id="IPR047155">
    <property type="entry name" value="COMMD4/6/7/8"/>
</dbReference>
<accession>E3LLX0</accession>
<dbReference type="PANTHER" id="PTHR16231:SF4">
    <property type="entry name" value="COMM DOMAIN-CONTAINING PROTEIN 4"/>
    <property type="match status" value="1"/>
</dbReference>
<evidence type="ECO:0000313" key="2">
    <source>
        <dbReference type="Proteomes" id="UP000008281"/>
    </source>
</evidence>
<dbReference type="PANTHER" id="PTHR16231">
    <property type="entry name" value="COMM DOMAIN-CONTAINING PROTEIN 4-8 FAMILY MEMBER"/>
    <property type="match status" value="1"/>
</dbReference>
<reference evidence="1" key="1">
    <citation type="submission" date="2007-07" db="EMBL/GenBank/DDBJ databases">
        <title>PCAP assembly of the Caenorhabditis remanei genome.</title>
        <authorList>
            <consortium name="The Caenorhabditis remanei Sequencing Consortium"/>
            <person name="Wilson R.K."/>
        </authorList>
    </citation>
    <scope>NUCLEOTIDE SEQUENCE [LARGE SCALE GENOMIC DNA]</scope>
    <source>
        <strain evidence="1">PB4641</strain>
    </source>
</reference>
<sequence length="185" mass="20768">MKYHFLGDMECPSWLLEEICTNFSNLTVLKFKQLCNRASHLILYGHDDETVLSDTSEGINAVNNHSNLVLIGNWLLLKPAGYDCPSEDLEKEVVQLGLPPEHGNQLRKVYEVNKAELMEKVKNSVHKEPHATVLDSSPTSLTFQTDSQVYDVSMSGSMMNQLKNDIENSLTKVKDFAGRLPSISN</sequence>
<keyword evidence="2" id="KW-1185">Reference proteome</keyword>
<dbReference type="KEGG" id="crq:GCK72_002166"/>
<gene>
    <name evidence="1" type="ORF">CRE_28021</name>
</gene>
<dbReference type="GeneID" id="9819208"/>
<dbReference type="Pfam" id="PF21672">
    <property type="entry name" value="COMM_HN"/>
    <property type="match status" value="1"/>
</dbReference>
<dbReference type="FunCoup" id="E3LLX0">
    <property type="interactions" value="2608"/>
</dbReference>
<evidence type="ECO:0000313" key="1">
    <source>
        <dbReference type="EMBL" id="EFP03248.1"/>
    </source>
</evidence>
<dbReference type="CTD" id="9819208"/>
<dbReference type="Proteomes" id="UP000008281">
    <property type="component" value="Unassembled WGS sequence"/>
</dbReference>
<dbReference type="RefSeq" id="XP_003115113.2">
    <property type="nucleotide sequence ID" value="XM_003115065.2"/>
</dbReference>
<protein>
    <submittedName>
        <fullName evidence="1">Uncharacterized protein</fullName>
    </submittedName>
</protein>
<dbReference type="eggNOG" id="ENOG502TGVQ">
    <property type="taxonomic scope" value="Eukaryota"/>
</dbReference>
<dbReference type="HOGENOM" id="CLU_1526585_0_0_1"/>
<organism evidence="2">
    <name type="scientific">Caenorhabditis remanei</name>
    <name type="common">Caenorhabditis vulgaris</name>
    <dbReference type="NCBI Taxonomy" id="31234"/>
    <lineage>
        <taxon>Eukaryota</taxon>
        <taxon>Metazoa</taxon>
        <taxon>Ecdysozoa</taxon>
        <taxon>Nematoda</taxon>
        <taxon>Chromadorea</taxon>
        <taxon>Rhabditida</taxon>
        <taxon>Rhabditina</taxon>
        <taxon>Rhabditomorpha</taxon>
        <taxon>Rhabditoidea</taxon>
        <taxon>Rhabditidae</taxon>
        <taxon>Peloderinae</taxon>
        <taxon>Caenorhabditis</taxon>
    </lineage>
</organism>